<reference evidence="3 6" key="2">
    <citation type="submission" date="2016-11" db="EMBL/GenBank/DDBJ databases">
        <title>Draft genome of Pseudomonas versuta A4R1.5.</title>
        <authorList>
            <person name="See-Too W.-S."/>
        </authorList>
    </citation>
    <scope>NUCLEOTIDE SEQUENCE [LARGE SCALE GENOMIC DNA]</scope>
    <source>
        <strain evidence="3 6">A4R1.5</strain>
    </source>
</reference>
<feature type="transmembrane region" description="Helical" evidence="1">
    <location>
        <begin position="26"/>
        <end position="44"/>
    </location>
</feature>
<keyword evidence="1" id="KW-1133">Transmembrane helix</keyword>
<dbReference type="EMBL" id="MPJD01000024">
    <property type="protein sequence ID" value="OKA21262.1"/>
    <property type="molecule type" value="Genomic_DNA"/>
</dbReference>
<keyword evidence="6" id="KW-1185">Reference proteome</keyword>
<dbReference type="InterPro" id="IPR000045">
    <property type="entry name" value="Prepilin_IV_endopep_pep"/>
</dbReference>
<dbReference type="OrthoDB" id="5600918at2"/>
<accession>A0A0M5M0K3</accession>
<evidence type="ECO:0000313" key="4">
    <source>
        <dbReference type="EMBL" id="OKA21262.1"/>
    </source>
</evidence>
<dbReference type="AlphaFoldDB" id="A0A0M5M0K3"/>
<evidence type="ECO:0000259" key="2">
    <source>
        <dbReference type="Pfam" id="PF01478"/>
    </source>
</evidence>
<dbReference type="KEGG" id="ppsy:AOC04_17530"/>
<proteinExistence type="predicted"/>
<feature type="transmembrane region" description="Helical" evidence="1">
    <location>
        <begin position="56"/>
        <end position="73"/>
    </location>
</feature>
<accession>A0A1Q4KIH1</accession>
<dbReference type="Proteomes" id="UP000185990">
    <property type="component" value="Unassembled WGS sequence"/>
</dbReference>
<dbReference type="GO" id="GO:0016020">
    <property type="term" value="C:membrane"/>
    <property type="evidence" value="ECO:0007669"/>
    <property type="project" value="InterPro"/>
</dbReference>
<protein>
    <submittedName>
        <fullName evidence="4">Prepilin peptidase</fullName>
    </submittedName>
</protein>
<reference evidence="4 5" key="1">
    <citation type="submission" date="2016-11" db="EMBL/GenBank/DDBJ databases">
        <title>Draft genome of Pseudomonas versuta A4R1.12.</title>
        <authorList>
            <person name="See-Too W.-S."/>
        </authorList>
    </citation>
    <scope>NUCLEOTIDE SEQUENCE [LARGE SCALE GENOMIC DNA]</scope>
    <source>
        <strain evidence="4 5">A4R1.12</strain>
    </source>
</reference>
<comment type="caution">
    <text evidence="4">The sequence shown here is derived from an EMBL/GenBank/DDBJ whole genome shotgun (WGS) entry which is preliminary data.</text>
</comment>
<evidence type="ECO:0000313" key="5">
    <source>
        <dbReference type="Proteomes" id="UP000185990"/>
    </source>
</evidence>
<feature type="transmembrane region" description="Helical" evidence="1">
    <location>
        <begin position="93"/>
        <end position="112"/>
    </location>
</feature>
<dbReference type="Pfam" id="PF01478">
    <property type="entry name" value="Peptidase_A24"/>
    <property type="match status" value="1"/>
</dbReference>
<dbReference type="EMBL" id="MPJC01000006">
    <property type="protein sequence ID" value="OKA21180.1"/>
    <property type="molecule type" value="Genomic_DNA"/>
</dbReference>
<dbReference type="RefSeq" id="WP_060695580.1">
    <property type="nucleotide sequence ID" value="NZ_CP012676.1"/>
</dbReference>
<organism evidence="4 5">
    <name type="scientific">Pseudomonas versuta</name>
    <dbReference type="NCBI Taxonomy" id="1788301"/>
    <lineage>
        <taxon>Bacteria</taxon>
        <taxon>Pseudomonadati</taxon>
        <taxon>Pseudomonadota</taxon>
        <taxon>Gammaproteobacteria</taxon>
        <taxon>Pseudomonadales</taxon>
        <taxon>Pseudomonadaceae</taxon>
        <taxon>Pseudomonas</taxon>
    </lineage>
</organism>
<keyword evidence="1" id="KW-0812">Transmembrane</keyword>
<dbReference type="GO" id="GO:0004190">
    <property type="term" value="F:aspartic-type endopeptidase activity"/>
    <property type="evidence" value="ECO:0007669"/>
    <property type="project" value="InterPro"/>
</dbReference>
<name>A0A0M5M0K3_9PSED</name>
<keyword evidence="1" id="KW-0472">Membrane</keyword>
<evidence type="ECO:0000313" key="3">
    <source>
        <dbReference type="EMBL" id="OKA21180.1"/>
    </source>
</evidence>
<dbReference type="Proteomes" id="UP000186677">
    <property type="component" value="Unassembled WGS sequence"/>
</dbReference>
<gene>
    <name evidence="3" type="ORF">BOH73_12565</name>
    <name evidence="4" type="ORF">BOH74_15575</name>
</gene>
<sequence>MIHLSVVFIWLFVCATQDLIQRHISNILTFGGAALALLYLLWTGDTWLGASAEEGGWALLIALLLTLPGYALNKLGAGDVKLMIALALATDRLTILGTVIGSSLCAGLWWLIASKILPLLNQWFNSDEFKVKRSMSKKLPYAPFLLAGFTLTTMLLG</sequence>
<evidence type="ECO:0000256" key="1">
    <source>
        <dbReference type="SAM" id="Phobius"/>
    </source>
</evidence>
<feature type="domain" description="Prepilin type IV endopeptidase peptidase" evidence="2">
    <location>
        <begin position="6"/>
        <end position="111"/>
    </location>
</feature>
<evidence type="ECO:0000313" key="6">
    <source>
        <dbReference type="Proteomes" id="UP000186677"/>
    </source>
</evidence>
<dbReference type="Gene3D" id="1.20.120.1220">
    <property type="match status" value="1"/>
</dbReference>
<feature type="transmembrane region" description="Helical" evidence="1">
    <location>
        <begin position="139"/>
        <end position="156"/>
    </location>
</feature>